<evidence type="ECO:0000313" key="2">
    <source>
        <dbReference type="Proteomes" id="UP000827872"/>
    </source>
</evidence>
<name>A0ACB8G0I9_9SAUR</name>
<comment type="caution">
    <text evidence="1">The sequence shown here is derived from an EMBL/GenBank/DDBJ whole genome shotgun (WGS) entry which is preliminary data.</text>
</comment>
<proteinExistence type="predicted"/>
<gene>
    <name evidence="1" type="ORF">K3G42_007108</name>
</gene>
<organism evidence="1 2">
    <name type="scientific">Sphaerodactylus townsendi</name>
    <dbReference type="NCBI Taxonomy" id="933632"/>
    <lineage>
        <taxon>Eukaryota</taxon>
        <taxon>Metazoa</taxon>
        <taxon>Chordata</taxon>
        <taxon>Craniata</taxon>
        <taxon>Vertebrata</taxon>
        <taxon>Euteleostomi</taxon>
        <taxon>Lepidosauria</taxon>
        <taxon>Squamata</taxon>
        <taxon>Bifurcata</taxon>
        <taxon>Gekkota</taxon>
        <taxon>Sphaerodactylidae</taxon>
        <taxon>Sphaerodactylus</taxon>
    </lineage>
</organism>
<sequence length="291" mass="32561">MFFGFQVTFFLSAFEDLGFRPATLMDTFAEKVMSDPDSLNMKDIVVVLRVYSLLNHLPEGQDQQFLEALNSALTSYLPRIPNADLLRAVCGFCILGYLPQPALDQLLQDEVLHDLRTGDGQNVEQNEMMLRGVNLCLALDGHSEPGAPLLVEKRSSPPSSQFPDMRDVLLTLLGDASLFQPNVKLTHGYSIDFEILMDANRRKVVPSSETDQPTDSPSVQRLAVLCAPVSAFCLGSRHPRGRTAMKMRHLRLLGYHVVLVHYPEFQKLKKNEAVQFLKGEIFSSEEHLGSD</sequence>
<dbReference type="EMBL" id="CM037615">
    <property type="protein sequence ID" value="KAH8012938.1"/>
    <property type="molecule type" value="Genomic_DNA"/>
</dbReference>
<reference evidence="1" key="1">
    <citation type="submission" date="2021-08" db="EMBL/GenBank/DDBJ databases">
        <title>The first chromosome-level gecko genome reveals the dynamic sex chromosomes of Neotropical dwarf geckos (Sphaerodactylidae: Sphaerodactylus).</title>
        <authorList>
            <person name="Pinto B.J."/>
            <person name="Keating S.E."/>
            <person name="Gamble T."/>
        </authorList>
    </citation>
    <scope>NUCLEOTIDE SEQUENCE</scope>
    <source>
        <strain evidence="1">TG3544</strain>
    </source>
</reference>
<accession>A0ACB8G0I9</accession>
<evidence type="ECO:0000313" key="1">
    <source>
        <dbReference type="EMBL" id="KAH8012938.1"/>
    </source>
</evidence>
<protein>
    <submittedName>
        <fullName evidence="1">Uncharacterized protein</fullName>
    </submittedName>
</protein>
<dbReference type="Proteomes" id="UP000827872">
    <property type="component" value="Linkage Group LG02"/>
</dbReference>
<keyword evidence="2" id="KW-1185">Reference proteome</keyword>